<comment type="subcellular location">
    <subcellularLocation>
        <location evidence="1">Membrane</location>
    </subcellularLocation>
</comment>
<accession>A0A914DU39</accession>
<dbReference type="AlphaFoldDB" id="A0A914DU39"/>
<evidence type="ECO:0000256" key="4">
    <source>
        <dbReference type="ARBA" id="ARBA00023136"/>
    </source>
</evidence>
<reference evidence="8" key="1">
    <citation type="submission" date="2022-11" db="UniProtKB">
        <authorList>
            <consortium name="WormBaseParasite"/>
        </authorList>
    </citation>
    <scope>IDENTIFICATION</scope>
</reference>
<dbReference type="SUPFAM" id="SSF81321">
    <property type="entry name" value="Family A G protein-coupled receptor-like"/>
    <property type="match status" value="1"/>
</dbReference>
<dbReference type="GO" id="GO:0016020">
    <property type="term" value="C:membrane"/>
    <property type="evidence" value="ECO:0007669"/>
    <property type="project" value="UniProtKB-SubCell"/>
</dbReference>
<feature type="transmembrane region" description="Helical" evidence="5">
    <location>
        <begin position="114"/>
        <end position="138"/>
    </location>
</feature>
<feature type="transmembrane region" description="Helical" evidence="5">
    <location>
        <begin position="37"/>
        <end position="59"/>
    </location>
</feature>
<keyword evidence="3 5" id="KW-1133">Transmembrane helix</keyword>
<keyword evidence="7" id="KW-1185">Reference proteome</keyword>
<organism evidence="7 8">
    <name type="scientific">Acrobeloides nanus</name>
    <dbReference type="NCBI Taxonomy" id="290746"/>
    <lineage>
        <taxon>Eukaryota</taxon>
        <taxon>Metazoa</taxon>
        <taxon>Ecdysozoa</taxon>
        <taxon>Nematoda</taxon>
        <taxon>Chromadorea</taxon>
        <taxon>Rhabditida</taxon>
        <taxon>Tylenchina</taxon>
        <taxon>Cephalobomorpha</taxon>
        <taxon>Cephaloboidea</taxon>
        <taxon>Cephalobidae</taxon>
        <taxon>Acrobeloides</taxon>
    </lineage>
</organism>
<dbReference type="InterPro" id="IPR019424">
    <property type="entry name" value="7TM_GPCR_Srsx"/>
</dbReference>
<name>A0A914DU39_9BILA</name>
<proteinExistence type="predicted"/>
<dbReference type="WBParaSite" id="ACRNAN_scaffold39.g7861.t1">
    <property type="protein sequence ID" value="ACRNAN_scaffold39.g7861.t1"/>
    <property type="gene ID" value="ACRNAN_scaffold39.g7861"/>
</dbReference>
<keyword evidence="2 5" id="KW-0812">Transmembrane</keyword>
<dbReference type="PANTHER" id="PTHR23360:SF5">
    <property type="entry name" value="G-PROTEIN COUPLED RECEPTORS FAMILY 1 PROFILE DOMAIN-CONTAINING PROTEIN"/>
    <property type="match status" value="1"/>
</dbReference>
<dbReference type="Pfam" id="PF10320">
    <property type="entry name" value="7TM_GPCR_Srsx"/>
    <property type="match status" value="1"/>
</dbReference>
<feature type="transmembrane region" description="Helical" evidence="5">
    <location>
        <begin position="71"/>
        <end position="93"/>
    </location>
</feature>
<protein>
    <submittedName>
        <fullName evidence="8">G-protein coupled receptors family 1 profile domain-containing protein</fullName>
    </submittedName>
</protein>
<dbReference type="InterPro" id="IPR017452">
    <property type="entry name" value="GPCR_Rhodpsn_7TM"/>
</dbReference>
<evidence type="ECO:0000256" key="1">
    <source>
        <dbReference type="ARBA" id="ARBA00004370"/>
    </source>
</evidence>
<dbReference type="Proteomes" id="UP000887540">
    <property type="component" value="Unplaced"/>
</dbReference>
<evidence type="ECO:0000313" key="7">
    <source>
        <dbReference type="Proteomes" id="UP000887540"/>
    </source>
</evidence>
<evidence type="ECO:0000313" key="8">
    <source>
        <dbReference type="WBParaSite" id="ACRNAN_scaffold39.g7861.t1"/>
    </source>
</evidence>
<dbReference type="PROSITE" id="PS50262">
    <property type="entry name" value="G_PROTEIN_RECEP_F1_2"/>
    <property type="match status" value="1"/>
</dbReference>
<dbReference type="Gene3D" id="1.20.1070.10">
    <property type="entry name" value="Rhodopsin 7-helix transmembrane proteins"/>
    <property type="match status" value="1"/>
</dbReference>
<evidence type="ECO:0000256" key="3">
    <source>
        <dbReference type="ARBA" id="ARBA00022989"/>
    </source>
</evidence>
<evidence type="ECO:0000256" key="5">
    <source>
        <dbReference type="SAM" id="Phobius"/>
    </source>
</evidence>
<dbReference type="InterPro" id="IPR047130">
    <property type="entry name" value="7TM_GPCR_Srsx_nematod"/>
</dbReference>
<sequence length="144" mass="16495">MPGLSTKLPSYSKNETDVEILTYLDGRLRTLHSQCHILIALTAYCDMSTMIGLYLPVFLTLSGINYMGLQICWFIEVIPYFGMNAAVILTLSIGIDRLYSVVAPVRYNKSRRHIYLFSMLLVPFLYASMWVVLSYLAMTKQPYM</sequence>
<dbReference type="PANTHER" id="PTHR23360">
    <property type="entry name" value="G-PROTEIN COUPLED RECEPTORS FAMILY 1 PROFILE DOMAIN-CONTAINING PROTEIN-RELATED"/>
    <property type="match status" value="1"/>
</dbReference>
<keyword evidence="4 5" id="KW-0472">Membrane</keyword>
<evidence type="ECO:0000259" key="6">
    <source>
        <dbReference type="PROSITE" id="PS50262"/>
    </source>
</evidence>
<feature type="domain" description="G-protein coupled receptors family 1 profile" evidence="6">
    <location>
        <begin position="16"/>
        <end position="144"/>
    </location>
</feature>
<evidence type="ECO:0000256" key="2">
    <source>
        <dbReference type="ARBA" id="ARBA00022692"/>
    </source>
</evidence>